<dbReference type="EMBL" id="LR746276">
    <property type="protein sequence ID" value="CAA7406818.1"/>
    <property type="molecule type" value="Genomic_DNA"/>
</dbReference>
<sequence>MQELILQLPNFNLLAEYNFTLKYKLRWTNIVTNILSCQGAIVEAIALSTSIGDLSDEIQVAHNTDPTIKQLIQQIESGETCQF</sequence>
<name>A0A7I8LC25_SPIIN</name>
<evidence type="ECO:0000313" key="1">
    <source>
        <dbReference type="EMBL" id="CAA7406818.1"/>
    </source>
</evidence>
<dbReference type="Proteomes" id="UP000663760">
    <property type="component" value="Chromosome 13"/>
</dbReference>
<organism evidence="1 2">
    <name type="scientific">Spirodela intermedia</name>
    <name type="common">Intermediate duckweed</name>
    <dbReference type="NCBI Taxonomy" id="51605"/>
    <lineage>
        <taxon>Eukaryota</taxon>
        <taxon>Viridiplantae</taxon>
        <taxon>Streptophyta</taxon>
        <taxon>Embryophyta</taxon>
        <taxon>Tracheophyta</taxon>
        <taxon>Spermatophyta</taxon>
        <taxon>Magnoliopsida</taxon>
        <taxon>Liliopsida</taxon>
        <taxon>Araceae</taxon>
        <taxon>Lemnoideae</taxon>
        <taxon>Spirodela</taxon>
    </lineage>
</organism>
<keyword evidence="2" id="KW-1185">Reference proteome</keyword>
<dbReference type="OrthoDB" id="1938712at2759"/>
<proteinExistence type="predicted"/>
<accession>A0A7I8LC25</accession>
<evidence type="ECO:0000313" key="2">
    <source>
        <dbReference type="Proteomes" id="UP000663760"/>
    </source>
</evidence>
<reference evidence="1" key="1">
    <citation type="submission" date="2020-02" db="EMBL/GenBank/DDBJ databases">
        <authorList>
            <person name="Scholz U."/>
            <person name="Mascher M."/>
            <person name="Fiebig A."/>
        </authorList>
    </citation>
    <scope>NUCLEOTIDE SEQUENCE</scope>
</reference>
<protein>
    <submittedName>
        <fullName evidence="1">Uncharacterized protein</fullName>
    </submittedName>
</protein>
<dbReference type="AlphaFoldDB" id="A0A7I8LC25"/>
<gene>
    <name evidence="1" type="ORF">SI8410_13017496</name>
</gene>